<evidence type="ECO:0000259" key="7">
    <source>
        <dbReference type="Pfam" id="PF22692"/>
    </source>
</evidence>
<evidence type="ECO:0000256" key="4">
    <source>
        <dbReference type="RuleBase" id="RU362116"/>
    </source>
</evidence>
<evidence type="ECO:0000259" key="5">
    <source>
        <dbReference type="Pfam" id="PF00460"/>
    </source>
</evidence>
<organism evidence="8 9">
    <name type="scientific">Cupriavidus basilensis</name>
    <dbReference type="NCBI Taxonomy" id="68895"/>
    <lineage>
        <taxon>Bacteria</taxon>
        <taxon>Pseudomonadati</taxon>
        <taxon>Pseudomonadota</taxon>
        <taxon>Betaproteobacteria</taxon>
        <taxon>Burkholderiales</taxon>
        <taxon>Burkholderiaceae</taxon>
        <taxon>Cupriavidus</taxon>
    </lineage>
</organism>
<evidence type="ECO:0000256" key="1">
    <source>
        <dbReference type="ARBA" id="ARBA00004117"/>
    </source>
</evidence>
<dbReference type="Pfam" id="PF22692">
    <property type="entry name" value="LlgE_F_G_D1"/>
    <property type="match status" value="1"/>
</dbReference>
<dbReference type="EMBL" id="JARJLM010000464">
    <property type="protein sequence ID" value="MDF3836836.1"/>
    <property type="molecule type" value="Genomic_DNA"/>
</dbReference>
<comment type="caution">
    <text evidence="8">The sequence shown here is derived from an EMBL/GenBank/DDBJ whole genome shotgun (WGS) entry which is preliminary data.</text>
</comment>
<dbReference type="PANTHER" id="PTHR30435">
    <property type="entry name" value="FLAGELLAR PROTEIN"/>
    <property type="match status" value="1"/>
</dbReference>
<dbReference type="SUPFAM" id="SSF117143">
    <property type="entry name" value="Flagellar hook protein flgE"/>
    <property type="match status" value="1"/>
</dbReference>
<dbReference type="InterPro" id="IPR001444">
    <property type="entry name" value="Flag_bb_rod_N"/>
</dbReference>
<dbReference type="Proteomes" id="UP001216674">
    <property type="component" value="Unassembled WGS sequence"/>
</dbReference>
<feature type="domain" description="Flagellar basal body rod protein N-terminal" evidence="5">
    <location>
        <begin position="5"/>
        <end position="35"/>
    </location>
</feature>
<sequence length="259" mass="27092">MNNVFYIGATGLQAQQGAVSVVSNNITNMNTAGYKRALVSFAEMVAPATLPGYRSGALPVRGQDILQGVAFDGTTRVFTPGDLRQTGNPFDIAIKGEGFLEIMAPGGQTLLTRGGTLRINEDGYLSVANGMPLKPAISVPVDATSLSIATTGKVYVVTSGQPTPTEIGQLELVSVADTRRLLTGGNGLYRLDENARDVTRGLAGEDGLGSFSQASLETSNVQLTEELVSLLLLQRAYGASAKVVQAGDELMGIVNGLKR</sequence>
<feature type="domain" description="Flagellar basal-body/hook protein C-terminal" evidence="6">
    <location>
        <begin position="213"/>
        <end position="256"/>
    </location>
</feature>
<dbReference type="RefSeq" id="WP_276267194.1">
    <property type="nucleotide sequence ID" value="NZ_JARJLM010000464.1"/>
</dbReference>
<comment type="similarity">
    <text evidence="2 4">Belongs to the flagella basal body rod proteins family.</text>
</comment>
<keyword evidence="9" id="KW-1185">Reference proteome</keyword>
<dbReference type="NCBIfam" id="TIGR03506">
    <property type="entry name" value="FlgEFG_subfam"/>
    <property type="match status" value="1"/>
</dbReference>
<keyword evidence="8" id="KW-0969">Cilium</keyword>
<dbReference type="Pfam" id="PF00460">
    <property type="entry name" value="Flg_bb_rod"/>
    <property type="match status" value="1"/>
</dbReference>
<proteinExistence type="inferred from homology"/>
<protein>
    <submittedName>
        <fullName evidence="8">Flagellar hook-basal body complex protein</fullName>
    </submittedName>
</protein>
<dbReference type="InterPro" id="IPR053967">
    <property type="entry name" value="LlgE_F_G-like_D1"/>
</dbReference>
<keyword evidence="8" id="KW-0282">Flagellum</keyword>
<evidence type="ECO:0000313" key="8">
    <source>
        <dbReference type="EMBL" id="MDF3836836.1"/>
    </source>
</evidence>
<comment type="subcellular location">
    <subcellularLocation>
        <location evidence="1 4">Bacterial flagellum basal body</location>
    </subcellularLocation>
</comment>
<dbReference type="InterPro" id="IPR010930">
    <property type="entry name" value="Flg_bb/hook_C_dom"/>
</dbReference>
<gene>
    <name evidence="8" type="ORF">P3W85_28370</name>
</gene>
<dbReference type="Pfam" id="PF06429">
    <property type="entry name" value="Flg_bbr_C"/>
    <property type="match status" value="1"/>
</dbReference>
<accession>A0ABT6AW31</accession>
<keyword evidence="8" id="KW-0966">Cell projection</keyword>
<keyword evidence="3 4" id="KW-0975">Bacterial flagellum</keyword>
<evidence type="ECO:0000313" key="9">
    <source>
        <dbReference type="Proteomes" id="UP001216674"/>
    </source>
</evidence>
<dbReference type="InterPro" id="IPR020013">
    <property type="entry name" value="Flagellar_FlgE/F/G"/>
</dbReference>
<dbReference type="InterPro" id="IPR037925">
    <property type="entry name" value="FlgE/F/G-like"/>
</dbReference>
<evidence type="ECO:0000256" key="3">
    <source>
        <dbReference type="ARBA" id="ARBA00023143"/>
    </source>
</evidence>
<dbReference type="PANTHER" id="PTHR30435:SF19">
    <property type="entry name" value="FLAGELLAR BASAL-BODY ROD PROTEIN FLGG"/>
    <property type="match status" value="1"/>
</dbReference>
<reference evidence="8 9" key="1">
    <citation type="submission" date="2023-03" db="EMBL/GenBank/DDBJ databases">
        <title>Draft assemblies of triclosan tolerant bacteria isolated from returned activated sludge.</title>
        <authorList>
            <person name="Van Hamelsveld S."/>
        </authorList>
    </citation>
    <scope>NUCLEOTIDE SEQUENCE [LARGE SCALE GENOMIC DNA]</scope>
    <source>
        <strain evidence="8 9">GW210010_S58</strain>
    </source>
</reference>
<evidence type="ECO:0000256" key="2">
    <source>
        <dbReference type="ARBA" id="ARBA00009677"/>
    </source>
</evidence>
<feature type="domain" description="Flagellar hook protein FlgE/F/G-like D1" evidence="7">
    <location>
        <begin position="93"/>
        <end position="156"/>
    </location>
</feature>
<evidence type="ECO:0000259" key="6">
    <source>
        <dbReference type="Pfam" id="PF06429"/>
    </source>
</evidence>
<name>A0ABT6AW31_9BURK</name>